<evidence type="ECO:0000313" key="13">
    <source>
        <dbReference type="Proteomes" id="UP000177263"/>
    </source>
</evidence>
<gene>
    <name evidence="9" type="primary">folD</name>
    <name evidence="12" type="ORF">A2801_00370</name>
</gene>
<protein>
    <recommendedName>
        <fullName evidence="9">Bifunctional protein FolD</fullName>
    </recommendedName>
    <domain>
        <recommendedName>
            <fullName evidence="9">Methylenetetrahydrofolate dehydrogenase</fullName>
            <ecNumber evidence="9">1.5.1.5</ecNumber>
        </recommendedName>
    </domain>
    <domain>
        <recommendedName>
            <fullName evidence="9">Methenyltetrahydrofolate cyclohydrolase</fullName>
            <ecNumber evidence="9">3.5.4.9</ecNumber>
        </recommendedName>
    </domain>
</protein>
<dbReference type="InterPro" id="IPR020631">
    <property type="entry name" value="THF_DH/CycHdrlase_NAD-bd_dom"/>
</dbReference>
<evidence type="ECO:0000256" key="2">
    <source>
        <dbReference type="ARBA" id="ARBA00022563"/>
    </source>
</evidence>
<feature type="domain" description="Tetrahydrofolate dehydrogenase/cyclohydrolase catalytic" evidence="10">
    <location>
        <begin position="6"/>
        <end position="120"/>
    </location>
</feature>
<dbReference type="GO" id="GO:0006164">
    <property type="term" value="P:purine nucleotide biosynthetic process"/>
    <property type="evidence" value="ECO:0007669"/>
    <property type="project" value="UniProtKB-KW"/>
</dbReference>
<evidence type="ECO:0000256" key="6">
    <source>
        <dbReference type="ARBA" id="ARBA00023002"/>
    </source>
</evidence>
<dbReference type="UniPathway" id="UPA00193"/>
<comment type="similarity">
    <text evidence="9">Belongs to the tetrahydrofolate dehydrogenase/cyclohydrolase family.</text>
</comment>
<dbReference type="GO" id="GO:0004477">
    <property type="term" value="F:methenyltetrahydrofolate cyclohydrolase activity"/>
    <property type="evidence" value="ECO:0007669"/>
    <property type="project" value="UniProtKB-UniRule"/>
</dbReference>
<proteinExistence type="inferred from homology"/>
<dbReference type="Gene3D" id="3.40.50.10860">
    <property type="entry name" value="Leucine Dehydrogenase, chain A, domain 1"/>
    <property type="match status" value="1"/>
</dbReference>
<evidence type="ECO:0000256" key="9">
    <source>
        <dbReference type="HAMAP-Rule" id="MF_01576"/>
    </source>
</evidence>
<keyword evidence="9" id="KW-0368">Histidine biosynthesis</keyword>
<evidence type="ECO:0000256" key="8">
    <source>
        <dbReference type="ARBA" id="ARBA00023268"/>
    </source>
</evidence>
<keyword evidence="8 9" id="KW-0511">Multifunctional enzyme</keyword>
<dbReference type="Pfam" id="PF02882">
    <property type="entry name" value="THF_DHG_CYH_C"/>
    <property type="match status" value="1"/>
</dbReference>
<dbReference type="PRINTS" id="PR00085">
    <property type="entry name" value="THFDHDRGNASE"/>
</dbReference>
<dbReference type="AlphaFoldDB" id="A0A1F7YSP5"/>
<keyword evidence="7 9" id="KW-0486">Methionine biosynthesis</keyword>
<evidence type="ECO:0000259" key="10">
    <source>
        <dbReference type="Pfam" id="PF00763"/>
    </source>
</evidence>
<dbReference type="GO" id="GO:0005829">
    <property type="term" value="C:cytosol"/>
    <property type="evidence" value="ECO:0007669"/>
    <property type="project" value="TreeGrafter"/>
</dbReference>
<keyword evidence="9" id="KW-0028">Amino-acid biosynthesis</keyword>
<dbReference type="PANTHER" id="PTHR48099:SF5">
    <property type="entry name" value="C-1-TETRAHYDROFOLATE SYNTHASE, CYTOPLASMIC"/>
    <property type="match status" value="1"/>
</dbReference>
<dbReference type="EC" id="3.5.4.9" evidence="9"/>
<dbReference type="EMBL" id="MGGM01000006">
    <property type="protein sequence ID" value="OGM29959.1"/>
    <property type="molecule type" value="Genomic_DNA"/>
</dbReference>
<evidence type="ECO:0000259" key="11">
    <source>
        <dbReference type="Pfam" id="PF02882"/>
    </source>
</evidence>
<comment type="subunit">
    <text evidence="9">Homodimer.</text>
</comment>
<dbReference type="SUPFAM" id="SSF51735">
    <property type="entry name" value="NAD(P)-binding Rossmann-fold domains"/>
    <property type="match status" value="1"/>
</dbReference>
<dbReference type="GO" id="GO:0035999">
    <property type="term" value="P:tetrahydrofolate interconversion"/>
    <property type="evidence" value="ECO:0007669"/>
    <property type="project" value="UniProtKB-UniRule"/>
</dbReference>
<organism evidence="12 13">
    <name type="scientific">Candidatus Woesebacteria bacterium RIFCSPHIGHO2_01_FULL_41_10</name>
    <dbReference type="NCBI Taxonomy" id="1802500"/>
    <lineage>
        <taxon>Bacteria</taxon>
        <taxon>Candidatus Woeseibacteriota</taxon>
    </lineage>
</organism>
<evidence type="ECO:0000313" key="12">
    <source>
        <dbReference type="EMBL" id="OGM29959.1"/>
    </source>
</evidence>
<keyword evidence="4 9" id="KW-0378">Hydrolase</keyword>
<dbReference type="InterPro" id="IPR036291">
    <property type="entry name" value="NAD(P)-bd_dom_sf"/>
</dbReference>
<dbReference type="InterPro" id="IPR000672">
    <property type="entry name" value="THF_DH/CycHdrlase"/>
</dbReference>
<dbReference type="Gene3D" id="3.40.50.720">
    <property type="entry name" value="NAD(P)-binding Rossmann-like Domain"/>
    <property type="match status" value="1"/>
</dbReference>
<comment type="caution">
    <text evidence="9">Lacks conserved residue(s) required for the propagation of feature annotation.</text>
</comment>
<keyword evidence="2 9" id="KW-0554">One-carbon metabolism</keyword>
<comment type="catalytic activity">
    <reaction evidence="9">
        <text>(6R)-5,10-methylene-5,6,7,8-tetrahydrofolate + NADP(+) = (6R)-5,10-methenyltetrahydrofolate + NADPH</text>
        <dbReference type="Rhea" id="RHEA:22812"/>
        <dbReference type="ChEBI" id="CHEBI:15636"/>
        <dbReference type="ChEBI" id="CHEBI:57455"/>
        <dbReference type="ChEBI" id="CHEBI:57783"/>
        <dbReference type="ChEBI" id="CHEBI:58349"/>
        <dbReference type="EC" id="1.5.1.5"/>
    </reaction>
</comment>
<comment type="pathway">
    <text evidence="1 9">One-carbon metabolism; tetrahydrofolate interconversion.</text>
</comment>
<keyword evidence="3 9" id="KW-0658">Purine biosynthesis</keyword>
<dbReference type="GO" id="GO:0009086">
    <property type="term" value="P:methionine biosynthetic process"/>
    <property type="evidence" value="ECO:0007669"/>
    <property type="project" value="UniProtKB-KW"/>
</dbReference>
<evidence type="ECO:0000256" key="4">
    <source>
        <dbReference type="ARBA" id="ARBA00022801"/>
    </source>
</evidence>
<evidence type="ECO:0000256" key="1">
    <source>
        <dbReference type="ARBA" id="ARBA00004777"/>
    </source>
</evidence>
<comment type="caution">
    <text evidence="12">The sequence shown here is derived from an EMBL/GenBank/DDBJ whole genome shotgun (WGS) entry which is preliminary data.</text>
</comment>
<keyword evidence="5 9" id="KW-0521">NADP</keyword>
<comment type="catalytic activity">
    <reaction evidence="9">
        <text>(6R)-5,10-methenyltetrahydrofolate + H2O = (6R)-10-formyltetrahydrofolate + H(+)</text>
        <dbReference type="Rhea" id="RHEA:23700"/>
        <dbReference type="ChEBI" id="CHEBI:15377"/>
        <dbReference type="ChEBI" id="CHEBI:15378"/>
        <dbReference type="ChEBI" id="CHEBI:57455"/>
        <dbReference type="ChEBI" id="CHEBI:195366"/>
        <dbReference type="EC" id="3.5.4.9"/>
    </reaction>
</comment>
<sequence>MTYVFDGKKYAKMRELGIIDKVSRLRAHGVTPHLAIIIAGYDKASRLYVSLKQKVGERLGMEVEVIDHSHSTFGQVVEDIKRLNSETNVHGVMVQLPLPKSLAKHTDKILQAIASQKDVDGLREGSHYVPATVKAALAILNEAKHVVKVAPDALYLVVGAKGVVGSKIVSELTEYGCEVEVFDKDDEVEKMESSLLRADVVISATGIAGLITKDIVKKGSIVIDIGSPQGDVDFEGVSEVAKFITPVPGGVGPVTIVSLFENLILAASV</sequence>
<dbReference type="Proteomes" id="UP000177263">
    <property type="component" value="Unassembled WGS sequence"/>
</dbReference>
<evidence type="ECO:0000256" key="5">
    <source>
        <dbReference type="ARBA" id="ARBA00022857"/>
    </source>
</evidence>
<reference evidence="12 13" key="1">
    <citation type="journal article" date="2016" name="Nat. Commun.">
        <title>Thousands of microbial genomes shed light on interconnected biogeochemical processes in an aquifer system.</title>
        <authorList>
            <person name="Anantharaman K."/>
            <person name="Brown C.T."/>
            <person name="Hug L.A."/>
            <person name="Sharon I."/>
            <person name="Castelle C.J."/>
            <person name="Probst A.J."/>
            <person name="Thomas B.C."/>
            <person name="Singh A."/>
            <person name="Wilkins M.J."/>
            <person name="Karaoz U."/>
            <person name="Brodie E.L."/>
            <person name="Williams K.H."/>
            <person name="Hubbard S.S."/>
            <person name="Banfield J.F."/>
        </authorList>
    </citation>
    <scope>NUCLEOTIDE SEQUENCE [LARGE SCALE GENOMIC DNA]</scope>
</reference>
<dbReference type="GO" id="GO:0000105">
    <property type="term" value="P:L-histidine biosynthetic process"/>
    <property type="evidence" value="ECO:0007669"/>
    <property type="project" value="UniProtKB-KW"/>
</dbReference>
<dbReference type="SUPFAM" id="SSF53223">
    <property type="entry name" value="Aminoacid dehydrogenase-like, N-terminal domain"/>
    <property type="match status" value="1"/>
</dbReference>
<evidence type="ECO:0000256" key="7">
    <source>
        <dbReference type="ARBA" id="ARBA00023167"/>
    </source>
</evidence>
<dbReference type="STRING" id="1802500.A2801_00370"/>
<dbReference type="InterPro" id="IPR020630">
    <property type="entry name" value="THF_DH/CycHdrlase_cat_dom"/>
</dbReference>
<accession>A0A1F7YSP5</accession>
<dbReference type="EC" id="1.5.1.5" evidence="9"/>
<dbReference type="InterPro" id="IPR046346">
    <property type="entry name" value="Aminoacid_DH-like_N_sf"/>
</dbReference>
<dbReference type="HAMAP" id="MF_01576">
    <property type="entry name" value="THF_DHG_CYH"/>
    <property type="match status" value="1"/>
</dbReference>
<feature type="domain" description="Tetrahydrofolate dehydrogenase/cyclohydrolase NAD(P)-binding" evidence="11">
    <location>
        <begin position="130"/>
        <end position="267"/>
    </location>
</feature>
<comment type="function">
    <text evidence="9">Catalyzes the oxidation of 5,10-methylenetetrahydrofolate to 5,10-methenyltetrahydrofolate and then the hydrolysis of 5,10-methenyltetrahydrofolate to 10-formyltetrahydrofolate.</text>
</comment>
<dbReference type="PANTHER" id="PTHR48099">
    <property type="entry name" value="C-1-TETRAHYDROFOLATE SYNTHASE, CYTOPLASMIC-RELATED"/>
    <property type="match status" value="1"/>
</dbReference>
<keyword evidence="6 9" id="KW-0560">Oxidoreductase</keyword>
<evidence type="ECO:0000256" key="3">
    <source>
        <dbReference type="ARBA" id="ARBA00022755"/>
    </source>
</evidence>
<name>A0A1F7YSP5_9BACT</name>
<dbReference type="GO" id="GO:0004488">
    <property type="term" value="F:methylenetetrahydrofolate dehydrogenase (NADP+) activity"/>
    <property type="evidence" value="ECO:0007669"/>
    <property type="project" value="UniProtKB-UniRule"/>
</dbReference>
<dbReference type="Pfam" id="PF00763">
    <property type="entry name" value="THF_DHG_CYH"/>
    <property type="match status" value="1"/>
</dbReference>